<reference evidence="2" key="1">
    <citation type="journal article" date="2014" name="Science">
        <title>The coffee genome provides insight into the convergent evolution of caffeine biosynthesis.</title>
        <authorList>
            <person name="Denoeud F."/>
            <person name="Carretero-Paulet L."/>
            <person name="Dereeper A."/>
            <person name="Droc G."/>
            <person name="Guyot R."/>
            <person name="Pietrella M."/>
            <person name="Zheng C."/>
            <person name="Alberti A."/>
            <person name="Anthony F."/>
            <person name="Aprea G."/>
            <person name="Aury J.M."/>
            <person name="Bento P."/>
            <person name="Bernard M."/>
            <person name="Bocs S."/>
            <person name="Campa C."/>
            <person name="Cenci A."/>
            <person name="Combes M.C."/>
            <person name="Crouzillat D."/>
            <person name="Da Silva C."/>
            <person name="Daddiego L."/>
            <person name="De Bellis F."/>
            <person name="Dussert S."/>
            <person name="Garsmeur O."/>
            <person name="Gayraud T."/>
            <person name="Guignon V."/>
            <person name="Jahn K."/>
            <person name="Jamilloux V."/>
            <person name="Joet T."/>
            <person name="Labadie K."/>
            <person name="Lan T."/>
            <person name="Leclercq J."/>
            <person name="Lepelley M."/>
            <person name="Leroy T."/>
            <person name="Li L.T."/>
            <person name="Librado P."/>
            <person name="Lopez L."/>
            <person name="Munoz A."/>
            <person name="Noel B."/>
            <person name="Pallavicini A."/>
            <person name="Perrotta G."/>
            <person name="Poncet V."/>
            <person name="Pot D."/>
            <person name="Priyono X."/>
            <person name="Rigoreau M."/>
            <person name="Rouard M."/>
            <person name="Rozas J."/>
            <person name="Tranchant-Dubreuil C."/>
            <person name="VanBuren R."/>
            <person name="Zhang Q."/>
            <person name="Andrade A.C."/>
            <person name="Argout X."/>
            <person name="Bertrand B."/>
            <person name="de Kochko A."/>
            <person name="Graziosi G."/>
            <person name="Henry R.J."/>
            <person name="Jayarama X."/>
            <person name="Ming R."/>
            <person name="Nagai C."/>
            <person name="Rounsley S."/>
            <person name="Sankoff D."/>
            <person name="Giuliano G."/>
            <person name="Albert V.A."/>
            <person name="Wincker P."/>
            <person name="Lashermes P."/>
        </authorList>
    </citation>
    <scope>NUCLEOTIDE SEQUENCE [LARGE SCALE GENOMIC DNA]</scope>
    <source>
        <strain evidence="2">cv. DH200-94</strain>
    </source>
</reference>
<accession>A0A068UHL6</accession>
<sequence>MFSERELSPKSRGQTETLDLRGRFEQSDIINSDGEIESYRPLVHVPEDENRAVLDWRVKML</sequence>
<organism evidence="1 2">
    <name type="scientific">Coffea canephora</name>
    <name type="common">Robusta coffee</name>
    <dbReference type="NCBI Taxonomy" id="49390"/>
    <lineage>
        <taxon>Eukaryota</taxon>
        <taxon>Viridiplantae</taxon>
        <taxon>Streptophyta</taxon>
        <taxon>Embryophyta</taxon>
        <taxon>Tracheophyta</taxon>
        <taxon>Spermatophyta</taxon>
        <taxon>Magnoliopsida</taxon>
        <taxon>eudicotyledons</taxon>
        <taxon>Gunneridae</taxon>
        <taxon>Pentapetalae</taxon>
        <taxon>asterids</taxon>
        <taxon>lamiids</taxon>
        <taxon>Gentianales</taxon>
        <taxon>Rubiaceae</taxon>
        <taxon>Ixoroideae</taxon>
        <taxon>Gardenieae complex</taxon>
        <taxon>Bertiereae - Coffeeae clade</taxon>
        <taxon>Coffeeae</taxon>
        <taxon>Coffea</taxon>
    </lineage>
</organism>
<evidence type="ECO:0000313" key="1">
    <source>
        <dbReference type="EMBL" id="CDP07976.1"/>
    </source>
</evidence>
<protein>
    <submittedName>
        <fullName evidence="1">Uncharacterized protein</fullName>
    </submittedName>
</protein>
<name>A0A068UHL6_COFCA</name>
<dbReference type="AlphaFoldDB" id="A0A068UHL6"/>
<dbReference type="EMBL" id="HG739113">
    <property type="protein sequence ID" value="CDP07976.1"/>
    <property type="molecule type" value="Genomic_DNA"/>
</dbReference>
<dbReference type="Gramene" id="CDP07976">
    <property type="protein sequence ID" value="CDP07976"/>
    <property type="gene ID" value="GSCOC_T00025531001"/>
</dbReference>
<gene>
    <name evidence="1" type="ORF">GSCOC_T00025531001</name>
</gene>
<dbReference type="InParanoid" id="A0A068UHL6"/>
<keyword evidence="2" id="KW-1185">Reference proteome</keyword>
<dbReference type="Proteomes" id="UP000295252">
    <property type="component" value="Chromosome III"/>
</dbReference>
<evidence type="ECO:0000313" key="2">
    <source>
        <dbReference type="Proteomes" id="UP000295252"/>
    </source>
</evidence>
<proteinExistence type="predicted"/>